<dbReference type="Proteomes" id="UP001499854">
    <property type="component" value="Unassembled WGS sequence"/>
</dbReference>
<dbReference type="EMBL" id="BAAAQM010000076">
    <property type="protein sequence ID" value="GAA2002932.1"/>
    <property type="molecule type" value="Genomic_DNA"/>
</dbReference>
<evidence type="ECO:0000256" key="2">
    <source>
        <dbReference type="ARBA" id="ARBA00023125"/>
    </source>
</evidence>
<keyword evidence="6" id="KW-1185">Reference proteome</keyword>
<accession>A0ABP5ET03</accession>
<sequence length="140" mass="15495">MSMAAHASEHTTAGTEDCLSSFCPRFHTAVEIIGRRWSGAILRAMLAGATRYTDIVAAVPKLSDRLLSERLKEFEAVGIVDRVVIPDTPVRVEYRLTQKGAELEPAFRELADWAEKWIELPPLPEGVGCQESFLEPGEGR</sequence>
<dbReference type="PROSITE" id="PS51118">
    <property type="entry name" value="HTH_HXLR"/>
    <property type="match status" value="1"/>
</dbReference>
<dbReference type="InterPro" id="IPR002577">
    <property type="entry name" value="HTH_HxlR"/>
</dbReference>
<keyword evidence="1" id="KW-0805">Transcription regulation</keyword>
<dbReference type="SUPFAM" id="SSF46785">
    <property type="entry name" value="Winged helix' DNA-binding domain"/>
    <property type="match status" value="1"/>
</dbReference>
<evidence type="ECO:0000313" key="6">
    <source>
        <dbReference type="Proteomes" id="UP001499854"/>
    </source>
</evidence>
<gene>
    <name evidence="5" type="ORF">GCM10009838_81200</name>
</gene>
<dbReference type="Pfam" id="PF01638">
    <property type="entry name" value="HxlR"/>
    <property type="match status" value="1"/>
</dbReference>
<dbReference type="PANTHER" id="PTHR33204">
    <property type="entry name" value="TRANSCRIPTIONAL REGULATOR, MARR FAMILY"/>
    <property type="match status" value="1"/>
</dbReference>
<evidence type="ECO:0000256" key="1">
    <source>
        <dbReference type="ARBA" id="ARBA00023015"/>
    </source>
</evidence>
<evidence type="ECO:0000313" key="5">
    <source>
        <dbReference type="EMBL" id="GAA2002932.1"/>
    </source>
</evidence>
<dbReference type="PANTHER" id="PTHR33204:SF37">
    <property type="entry name" value="HTH-TYPE TRANSCRIPTIONAL REGULATOR YODB"/>
    <property type="match status" value="1"/>
</dbReference>
<comment type="caution">
    <text evidence="5">The sequence shown here is derived from an EMBL/GenBank/DDBJ whole genome shotgun (WGS) entry which is preliminary data.</text>
</comment>
<organism evidence="5 6">
    <name type="scientific">Catenulispora subtropica</name>
    <dbReference type="NCBI Taxonomy" id="450798"/>
    <lineage>
        <taxon>Bacteria</taxon>
        <taxon>Bacillati</taxon>
        <taxon>Actinomycetota</taxon>
        <taxon>Actinomycetes</taxon>
        <taxon>Catenulisporales</taxon>
        <taxon>Catenulisporaceae</taxon>
        <taxon>Catenulispora</taxon>
    </lineage>
</organism>
<reference evidence="6" key="1">
    <citation type="journal article" date="2019" name="Int. J. Syst. Evol. Microbiol.">
        <title>The Global Catalogue of Microorganisms (GCM) 10K type strain sequencing project: providing services to taxonomists for standard genome sequencing and annotation.</title>
        <authorList>
            <consortium name="The Broad Institute Genomics Platform"/>
            <consortium name="The Broad Institute Genome Sequencing Center for Infectious Disease"/>
            <person name="Wu L."/>
            <person name="Ma J."/>
        </authorList>
    </citation>
    <scope>NUCLEOTIDE SEQUENCE [LARGE SCALE GENOMIC DNA]</scope>
    <source>
        <strain evidence="6">JCM 16013</strain>
    </source>
</reference>
<proteinExistence type="predicted"/>
<name>A0ABP5ET03_9ACTN</name>
<dbReference type="Gene3D" id="1.10.10.10">
    <property type="entry name" value="Winged helix-like DNA-binding domain superfamily/Winged helix DNA-binding domain"/>
    <property type="match status" value="1"/>
</dbReference>
<evidence type="ECO:0000256" key="3">
    <source>
        <dbReference type="ARBA" id="ARBA00023163"/>
    </source>
</evidence>
<keyword evidence="2" id="KW-0238">DNA-binding</keyword>
<dbReference type="InterPro" id="IPR036390">
    <property type="entry name" value="WH_DNA-bd_sf"/>
</dbReference>
<evidence type="ECO:0000259" key="4">
    <source>
        <dbReference type="PROSITE" id="PS51118"/>
    </source>
</evidence>
<feature type="domain" description="HTH hxlR-type" evidence="4">
    <location>
        <begin position="23"/>
        <end position="122"/>
    </location>
</feature>
<protein>
    <recommendedName>
        <fullName evidence="4">HTH hxlR-type domain-containing protein</fullName>
    </recommendedName>
</protein>
<dbReference type="InterPro" id="IPR036388">
    <property type="entry name" value="WH-like_DNA-bd_sf"/>
</dbReference>
<keyword evidence="3" id="KW-0804">Transcription</keyword>